<proteinExistence type="predicted"/>
<protein>
    <recommendedName>
        <fullName evidence="2">Solute-binding protein family 5 domain-containing protein</fullName>
    </recommendedName>
</protein>
<name>A0A7S2X3Z5_9CHLO</name>
<evidence type="ECO:0000313" key="3">
    <source>
        <dbReference type="EMBL" id="CAD9721660.1"/>
    </source>
</evidence>
<dbReference type="Pfam" id="PF00496">
    <property type="entry name" value="SBP_bac_5"/>
    <property type="match status" value="1"/>
</dbReference>
<feature type="chain" id="PRO_5031092011" description="Solute-binding protein family 5 domain-containing protein" evidence="1">
    <location>
        <begin position="22"/>
        <end position="511"/>
    </location>
</feature>
<dbReference type="PIRSF" id="PIRSF002741">
    <property type="entry name" value="MppA"/>
    <property type="match status" value="1"/>
</dbReference>
<dbReference type="GO" id="GO:0015833">
    <property type="term" value="P:peptide transport"/>
    <property type="evidence" value="ECO:0007669"/>
    <property type="project" value="TreeGrafter"/>
</dbReference>
<dbReference type="Gene3D" id="3.10.105.10">
    <property type="entry name" value="Dipeptide-binding Protein, Domain 3"/>
    <property type="match status" value="1"/>
</dbReference>
<accession>A0A7S2X3Z5</accession>
<evidence type="ECO:0000259" key="2">
    <source>
        <dbReference type="Pfam" id="PF00496"/>
    </source>
</evidence>
<dbReference type="GO" id="GO:0043190">
    <property type="term" value="C:ATP-binding cassette (ABC) transporter complex"/>
    <property type="evidence" value="ECO:0007669"/>
    <property type="project" value="InterPro"/>
</dbReference>
<evidence type="ECO:0000256" key="1">
    <source>
        <dbReference type="SAM" id="SignalP"/>
    </source>
</evidence>
<sequence>MKIAAWVILIALSAVSTVVRSTSPEDELVFGQTFMADSMNATDGSNGWALVSHGIAQNLFTVSQEGEIVPQVAEKVSRVSPNEFKIHIKPNIKFSDGTPVTAADVAKALQTANEQNPNAQSSLGSIEAEPLDDNTVHVVSEDPTHIPESVFAEWAWPIFKVNDEGGYVFTGPYQVDEFADGEHIKLSPNEYYPGHEKRPHIVIQKFGDGDELAKATADGDVDVAFHLPVTSLPAVSDADGIQGRSFPVGYTNMAVYNLCNASSPIQDIRVRQALDVAISREEMSESLAGGNPTRSFFPAETPFFYEPAEPTEPTEPAELLDAAGWTLDPETGKRTNSEGEDLELRVVAYPHRPGLPVLAGVIEETLSDLGISVDKVVTGDDWDETQTIIDGGDFDILLWAQHSLPAGDPLWFLNAFFGSGNAKNMGCYNSSIVDGMLEELSGIDDTAARVKAQANIQQQVFEDLPISNLLTPEWHVGLSDRVAGYEPYGSDFYVIRDDLHSNGEQYTTAVS</sequence>
<feature type="domain" description="Solute-binding protein family 5" evidence="2">
    <location>
        <begin position="67"/>
        <end position="423"/>
    </location>
</feature>
<dbReference type="InterPro" id="IPR039424">
    <property type="entry name" value="SBP_5"/>
</dbReference>
<dbReference type="InterPro" id="IPR000914">
    <property type="entry name" value="SBP_5_dom"/>
</dbReference>
<keyword evidence="1" id="KW-0732">Signal</keyword>
<dbReference type="PANTHER" id="PTHR30290:SF81">
    <property type="entry name" value="OLIGOPEPTIDE-BINDING PROTEIN OPPA"/>
    <property type="match status" value="1"/>
</dbReference>
<dbReference type="InterPro" id="IPR030678">
    <property type="entry name" value="Peptide/Ni-bd"/>
</dbReference>
<organism evidence="3">
    <name type="scientific">Chloropicon roscoffensis</name>
    <dbReference type="NCBI Taxonomy" id="1461544"/>
    <lineage>
        <taxon>Eukaryota</taxon>
        <taxon>Viridiplantae</taxon>
        <taxon>Chlorophyta</taxon>
        <taxon>Chloropicophyceae</taxon>
        <taxon>Chloropicales</taxon>
        <taxon>Chloropicaceae</taxon>
        <taxon>Chloropicon</taxon>
    </lineage>
</organism>
<gene>
    <name evidence="3" type="ORF">CROS1312_LOCUS928</name>
</gene>
<dbReference type="EMBL" id="HBHM01001236">
    <property type="protein sequence ID" value="CAD9721660.1"/>
    <property type="molecule type" value="Transcribed_RNA"/>
</dbReference>
<feature type="signal peptide" evidence="1">
    <location>
        <begin position="1"/>
        <end position="21"/>
    </location>
</feature>
<dbReference type="PANTHER" id="PTHR30290">
    <property type="entry name" value="PERIPLASMIC BINDING COMPONENT OF ABC TRANSPORTER"/>
    <property type="match status" value="1"/>
</dbReference>
<dbReference type="AlphaFoldDB" id="A0A7S2X3Z5"/>
<dbReference type="SUPFAM" id="SSF53850">
    <property type="entry name" value="Periplasmic binding protein-like II"/>
    <property type="match status" value="1"/>
</dbReference>
<reference evidence="3" key="1">
    <citation type="submission" date="2021-01" db="EMBL/GenBank/DDBJ databases">
        <authorList>
            <person name="Corre E."/>
            <person name="Pelletier E."/>
            <person name="Niang G."/>
            <person name="Scheremetjew M."/>
            <person name="Finn R."/>
            <person name="Kale V."/>
            <person name="Holt S."/>
            <person name="Cochrane G."/>
            <person name="Meng A."/>
            <person name="Brown T."/>
            <person name="Cohen L."/>
        </authorList>
    </citation>
    <scope>NUCLEOTIDE SEQUENCE</scope>
    <source>
        <strain evidence="3">RCC2335</strain>
    </source>
</reference>
<dbReference type="GO" id="GO:1904680">
    <property type="term" value="F:peptide transmembrane transporter activity"/>
    <property type="evidence" value="ECO:0007669"/>
    <property type="project" value="TreeGrafter"/>
</dbReference>
<dbReference type="Gene3D" id="3.40.190.10">
    <property type="entry name" value="Periplasmic binding protein-like II"/>
    <property type="match status" value="1"/>
</dbReference>